<organism evidence="2 3">
    <name type="scientific">Blastomyces silverae</name>
    <dbReference type="NCBI Taxonomy" id="2060906"/>
    <lineage>
        <taxon>Eukaryota</taxon>
        <taxon>Fungi</taxon>
        <taxon>Dikarya</taxon>
        <taxon>Ascomycota</taxon>
        <taxon>Pezizomycotina</taxon>
        <taxon>Eurotiomycetes</taxon>
        <taxon>Eurotiomycetidae</taxon>
        <taxon>Onygenales</taxon>
        <taxon>Ajellomycetaceae</taxon>
        <taxon>Blastomyces</taxon>
    </lineage>
</organism>
<name>A0A0H1BN10_9EURO</name>
<accession>A0A0H1BN10</accession>
<evidence type="ECO:0000313" key="3">
    <source>
        <dbReference type="Proteomes" id="UP000053573"/>
    </source>
</evidence>
<protein>
    <submittedName>
        <fullName evidence="2">Uncharacterized protein</fullName>
    </submittedName>
</protein>
<dbReference type="OrthoDB" id="4206105at2759"/>
<dbReference type="Proteomes" id="UP000053573">
    <property type="component" value="Unassembled WGS sequence"/>
</dbReference>
<comment type="caution">
    <text evidence="2">The sequence shown here is derived from an EMBL/GenBank/DDBJ whole genome shotgun (WGS) entry which is preliminary data.</text>
</comment>
<gene>
    <name evidence="2" type="ORF">EMPG_14071</name>
</gene>
<reference evidence="3" key="1">
    <citation type="journal article" date="2015" name="PLoS Genet.">
        <title>The dynamic genome and transcriptome of the human fungal pathogen Blastomyces and close relative Emmonsia.</title>
        <authorList>
            <person name="Munoz J.F."/>
            <person name="Gauthier G.M."/>
            <person name="Desjardins C.A."/>
            <person name="Gallo J.E."/>
            <person name="Holder J."/>
            <person name="Sullivan T.D."/>
            <person name="Marty A.J."/>
            <person name="Carmen J.C."/>
            <person name="Chen Z."/>
            <person name="Ding L."/>
            <person name="Gujja S."/>
            <person name="Magrini V."/>
            <person name="Misas E."/>
            <person name="Mitreva M."/>
            <person name="Priest M."/>
            <person name="Saif S."/>
            <person name="Whiston E.A."/>
            <person name="Young S."/>
            <person name="Zeng Q."/>
            <person name="Goldman W.E."/>
            <person name="Mardis E.R."/>
            <person name="Taylor J.W."/>
            <person name="McEwen J.G."/>
            <person name="Clay O.K."/>
            <person name="Klein B.S."/>
            <person name="Cuomo C.A."/>
        </authorList>
    </citation>
    <scope>NUCLEOTIDE SEQUENCE [LARGE SCALE GENOMIC DNA]</scope>
    <source>
        <strain evidence="3">UAMH 139</strain>
    </source>
</reference>
<feature type="region of interest" description="Disordered" evidence="1">
    <location>
        <begin position="52"/>
        <end position="71"/>
    </location>
</feature>
<evidence type="ECO:0000256" key="1">
    <source>
        <dbReference type="SAM" id="MobiDB-lite"/>
    </source>
</evidence>
<dbReference type="EMBL" id="LDEV01001988">
    <property type="protein sequence ID" value="KLJ10551.1"/>
    <property type="molecule type" value="Genomic_DNA"/>
</dbReference>
<sequence length="71" mass="7474">MNGPPSINPSRTLPSLLKTHLAQNVTKAHADLILIGTCFISGLVDSAAFNETPSTSDWASQANRTANHTDG</sequence>
<dbReference type="AlphaFoldDB" id="A0A0H1BN10"/>
<evidence type="ECO:0000313" key="2">
    <source>
        <dbReference type="EMBL" id="KLJ10551.1"/>
    </source>
</evidence>
<keyword evidence="3" id="KW-1185">Reference proteome</keyword>
<proteinExistence type="predicted"/>